<dbReference type="EMBL" id="CM007890">
    <property type="protein sequence ID" value="OTG36638.1"/>
    <property type="molecule type" value="Genomic_DNA"/>
</dbReference>
<protein>
    <submittedName>
        <fullName evidence="1">Uncharacterized protein</fullName>
    </submittedName>
</protein>
<gene>
    <name evidence="1" type="ORF">HannXRQ_Chr01g0009811</name>
</gene>
<dbReference type="InParanoid" id="A0A251VM14"/>
<organism evidence="1 2">
    <name type="scientific">Helianthus annuus</name>
    <name type="common">Common sunflower</name>
    <dbReference type="NCBI Taxonomy" id="4232"/>
    <lineage>
        <taxon>Eukaryota</taxon>
        <taxon>Viridiplantae</taxon>
        <taxon>Streptophyta</taxon>
        <taxon>Embryophyta</taxon>
        <taxon>Tracheophyta</taxon>
        <taxon>Spermatophyta</taxon>
        <taxon>Magnoliopsida</taxon>
        <taxon>eudicotyledons</taxon>
        <taxon>Gunneridae</taxon>
        <taxon>Pentapetalae</taxon>
        <taxon>asterids</taxon>
        <taxon>campanulids</taxon>
        <taxon>Asterales</taxon>
        <taxon>Asteraceae</taxon>
        <taxon>Asteroideae</taxon>
        <taxon>Heliantheae alliance</taxon>
        <taxon>Heliantheae</taxon>
        <taxon>Helianthus</taxon>
    </lineage>
</organism>
<accession>A0A251VM14</accession>
<dbReference type="AlphaFoldDB" id="A0A251VM14"/>
<reference evidence="2" key="1">
    <citation type="journal article" date="2017" name="Nature">
        <title>The sunflower genome provides insights into oil metabolism, flowering and Asterid evolution.</title>
        <authorList>
            <person name="Badouin H."/>
            <person name="Gouzy J."/>
            <person name="Grassa C.J."/>
            <person name="Murat F."/>
            <person name="Staton S.E."/>
            <person name="Cottret L."/>
            <person name="Lelandais-Briere C."/>
            <person name="Owens G.L."/>
            <person name="Carrere S."/>
            <person name="Mayjonade B."/>
            <person name="Legrand L."/>
            <person name="Gill N."/>
            <person name="Kane N.C."/>
            <person name="Bowers J.E."/>
            <person name="Hubner S."/>
            <person name="Bellec A."/>
            <person name="Berard A."/>
            <person name="Berges H."/>
            <person name="Blanchet N."/>
            <person name="Boniface M.C."/>
            <person name="Brunel D."/>
            <person name="Catrice O."/>
            <person name="Chaidir N."/>
            <person name="Claudel C."/>
            <person name="Donnadieu C."/>
            <person name="Faraut T."/>
            <person name="Fievet G."/>
            <person name="Helmstetter N."/>
            <person name="King M."/>
            <person name="Knapp S.J."/>
            <person name="Lai Z."/>
            <person name="Le Paslier M.C."/>
            <person name="Lippi Y."/>
            <person name="Lorenzon L."/>
            <person name="Mandel J.R."/>
            <person name="Marage G."/>
            <person name="Marchand G."/>
            <person name="Marquand E."/>
            <person name="Bret-Mestries E."/>
            <person name="Morien E."/>
            <person name="Nambeesan S."/>
            <person name="Nguyen T."/>
            <person name="Pegot-Espagnet P."/>
            <person name="Pouilly N."/>
            <person name="Raftis F."/>
            <person name="Sallet E."/>
            <person name="Schiex T."/>
            <person name="Thomas J."/>
            <person name="Vandecasteele C."/>
            <person name="Vares D."/>
            <person name="Vear F."/>
            <person name="Vautrin S."/>
            <person name="Crespi M."/>
            <person name="Mangin B."/>
            <person name="Burke J.M."/>
            <person name="Salse J."/>
            <person name="Munos S."/>
            <person name="Vincourt P."/>
            <person name="Rieseberg L.H."/>
            <person name="Langlade N.B."/>
        </authorList>
    </citation>
    <scope>NUCLEOTIDE SEQUENCE [LARGE SCALE GENOMIC DNA]</scope>
    <source>
        <strain evidence="2">cv. SF193</strain>
    </source>
</reference>
<sequence length="55" mass="6439">MLRWIPPGLRYILDAGSRSSIIEEPNTIKIHASAHCKSIFLNDEFCHIRRCTWKL</sequence>
<name>A0A251VM14_HELAN</name>
<evidence type="ECO:0000313" key="2">
    <source>
        <dbReference type="Proteomes" id="UP000215914"/>
    </source>
</evidence>
<evidence type="ECO:0000313" key="1">
    <source>
        <dbReference type="EMBL" id="OTG36638.1"/>
    </source>
</evidence>
<keyword evidence="2" id="KW-1185">Reference proteome</keyword>
<dbReference type="Proteomes" id="UP000215914">
    <property type="component" value="Chromosome 1"/>
</dbReference>
<proteinExistence type="predicted"/>